<feature type="domain" description="Histidine kinase" evidence="14">
    <location>
        <begin position="192"/>
        <end position="414"/>
    </location>
</feature>
<reference evidence="16 17" key="1">
    <citation type="submission" date="2017-08" db="EMBL/GenBank/DDBJ databases">
        <title>Infants hospitalized years apart are colonized by the same room-sourced microbial strains.</title>
        <authorList>
            <person name="Brooks B."/>
            <person name="Olm M.R."/>
            <person name="Firek B.A."/>
            <person name="Baker R."/>
            <person name="Thomas B.C."/>
            <person name="Morowitz M.J."/>
            <person name="Banfield J.F."/>
        </authorList>
    </citation>
    <scope>NUCLEOTIDE SEQUENCE [LARGE SCALE GENOMIC DNA]</scope>
    <source>
        <strain evidence="16">S2_006_000_R2_64</strain>
    </source>
</reference>
<dbReference type="SUPFAM" id="SSF52172">
    <property type="entry name" value="CheY-like"/>
    <property type="match status" value="1"/>
</dbReference>
<feature type="modified residue" description="4-aspartylphosphate" evidence="12">
    <location>
        <position position="60"/>
    </location>
</feature>
<dbReference type="CDD" id="cd00082">
    <property type="entry name" value="HisKA"/>
    <property type="match status" value="1"/>
</dbReference>
<evidence type="ECO:0000259" key="14">
    <source>
        <dbReference type="PROSITE" id="PS50109"/>
    </source>
</evidence>
<feature type="coiled-coil region" evidence="13">
    <location>
        <begin position="148"/>
        <end position="185"/>
    </location>
</feature>
<comment type="caution">
    <text evidence="16">The sequence shown here is derived from an EMBL/GenBank/DDBJ whole genome shotgun (WGS) entry which is preliminary data.</text>
</comment>
<dbReference type="EC" id="2.7.13.3" evidence="3"/>
<gene>
    <name evidence="16" type="ORF">DI586_00915</name>
</gene>
<dbReference type="InterPro" id="IPR005467">
    <property type="entry name" value="His_kinase_dom"/>
</dbReference>
<evidence type="ECO:0000256" key="11">
    <source>
        <dbReference type="ARBA" id="ARBA00023306"/>
    </source>
</evidence>
<evidence type="ECO:0000259" key="15">
    <source>
        <dbReference type="PROSITE" id="PS50110"/>
    </source>
</evidence>
<dbReference type="PANTHER" id="PTHR45339:SF1">
    <property type="entry name" value="HYBRID SIGNAL TRANSDUCTION HISTIDINE KINASE J"/>
    <property type="match status" value="1"/>
</dbReference>
<name>A0A2W5HNS5_9BACT</name>
<dbReference type="GO" id="GO:0005524">
    <property type="term" value="F:ATP binding"/>
    <property type="evidence" value="ECO:0007669"/>
    <property type="project" value="UniProtKB-KW"/>
</dbReference>
<evidence type="ECO:0000313" key="16">
    <source>
        <dbReference type="EMBL" id="PZP57272.1"/>
    </source>
</evidence>
<evidence type="ECO:0000256" key="9">
    <source>
        <dbReference type="ARBA" id="ARBA00023012"/>
    </source>
</evidence>
<keyword evidence="6" id="KW-0547">Nucleotide-binding</keyword>
<organism evidence="16 17">
    <name type="scientific">Micavibrio aeruginosavorus</name>
    <dbReference type="NCBI Taxonomy" id="349221"/>
    <lineage>
        <taxon>Bacteria</taxon>
        <taxon>Pseudomonadati</taxon>
        <taxon>Bdellovibrionota</taxon>
        <taxon>Bdellovibrionia</taxon>
        <taxon>Bdellovibrionales</taxon>
        <taxon>Pseudobdellovibrionaceae</taxon>
        <taxon>Micavibrio</taxon>
    </lineage>
</organism>
<keyword evidence="10" id="KW-0472">Membrane</keyword>
<dbReference type="Pfam" id="PF02518">
    <property type="entry name" value="HATPase_c"/>
    <property type="match status" value="1"/>
</dbReference>
<dbReference type="Pfam" id="PF00072">
    <property type="entry name" value="Response_reg"/>
    <property type="match status" value="1"/>
</dbReference>
<evidence type="ECO:0000256" key="10">
    <source>
        <dbReference type="ARBA" id="ARBA00023136"/>
    </source>
</evidence>
<dbReference type="InterPro" id="IPR036097">
    <property type="entry name" value="HisK_dim/P_sf"/>
</dbReference>
<evidence type="ECO:0000256" key="2">
    <source>
        <dbReference type="ARBA" id="ARBA00004370"/>
    </source>
</evidence>
<sequence length="417" mass="46185">MGSGYGNTNIRILYVEDDEGLARLLQKRLERDAFDVHISASGEEALKLLETENFDTILLDYTLPGMSGLDVLKKLAPVNGEPPVIMLTVGGNEHLAVEAIQSGAEDYIIKDIGQTYLDLLPHVIRAAITKLRLRRQNEEQQDKLKYYISEIEKRNAELVQEVQERKDLEVELREAKDKAETANIAKSEFLANMSHEIRTPMNAVIGLANILARSAPLTDKQKEFIQTLQLSADSLLDLINDLLDISRIEAYSVELEKIPFDLGKVVSDISSMLSLKAHEKGIEFKIAGNMADLKYIGDPVRIRQIILNLCSNAIKFTEKGNVTISIEKGQGENPGHDQVEILIRDSGIGISPDKRESIFEKFVQADSSINRRYGGTGLGLAITKTLTEAMNGTIDVESELGRGSLFKVTLPLATITP</sequence>
<dbReference type="SMART" id="SM00388">
    <property type="entry name" value="HisKA"/>
    <property type="match status" value="1"/>
</dbReference>
<evidence type="ECO:0000256" key="7">
    <source>
        <dbReference type="ARBA" id="ARBA00022777"/>
    </source>
</evidence>
<evidence type="ECO:0000256" key="8">
    <source>
        <dbReference type="ARBA" id="ARBA00022840"/>
    </source>
</evidence>
<evidence type="ECO:0000256" key="3">
    <source>
        <dbReference type="ARBA" id="ARBA00012438"/>
    </source>
</evidence>
<proteinExistence type="predicted"/>
<feature type="domain" description="Response regulatory" evidence="15">
    <location>
        <begin position="11"/>
        <end position="125"/>
    </location>
</feature>
<dbReference type="SMART" id="SM00387">
    <property type="entry name" value="HATPase_c"/>
    <property type="match status" value="1"/>
</dbReference>
<keyword evidence="7 16" id="KW-0418">Kinase</keyword>
<dbReference type="InterPro" id="IPR001789">
    <property type="entry name" value="Sig_transdc_resp-reg_receiver"/>
</dbReference>
<dbReference type="EMBL" id="QFOT01000004">
    <property type="protein sequence ID" value="PZP57272.1"/>
    <property type="molecule type" value="Genomic_DNA"/>
</dbReference>
<dbReference type="AlphaFoldDB" id="A0A2W5HNS5"/>
<dbReference type="Gene3D" id="3.40.50.2300">
    <property type="match status" value="1"/>
</dbReference>
<evidence type="ECO:0000256" key="4">
    <source>
        <dbReference type="ARBA" id="ARBA00022553"/>
    </source>
</evidence>
<dbReference type="SMART" id="SM00448">
    <property type="entry name" value="REC"/>
    <property type="match status" value="1"/>
</dbReference>
<keyword evidence="11" id="KW-0131">Cell cycle</keyword>
<dbReference type="PROSITE" id="PS50109">
    <property type="entry name" value="HIS_KIN"/>
    <property type="match status" value="1"/>
</dbReference>
<dbReference type="InterPro" id="IPR004358">
    <property type="entry name" value="Sig_transdc_His_kin-like_C"/>
</dbReference>
<dbReference type="InterPro" id="IPR003661">
    <property type="entry name" value="HisK_dim/P_dom"/>
</dbReference>
<dbReference type="GO" id="GO:0000155">
    <property type="term" value="F:phosphorelay sensor kinase activity"/>
    <property type="evidence" value="ECO:0007669"/>
    <property type="project" value="InterPro"/>
</dbReference>
<dbReference type="SUPFAM" id="SSF55874">
    <property type="entry name" value="ATPase domain of HSP90 chaperone/DNA topoisomerase II/histidine kinase"/>
    <property type="match status" value="1"/>
</dbReference>
<comment type="catalytic activity">
    <reaction evidence="1">
        <text>ATP + protein L-histidine = ADP + protein N-phospho-L-histidine.</text>
        <dbReference type="EC" id="2.7.13.3"/>
    </reaction>
</comment>
<dbReference type="InterPro" id="IPR011006">
    <property type="entry name" value="CheY-like_superfamily"/>
</dbReference>
<accession>A0A2W5HNS5</accession>
<dbReference type="Proteomes" id="UP000249739">
    <property type="component" value="Unassembled WGS sequence"/>
</dbReference>
<dbReference type="FunFam" id="1.10.287.130:FF:000038">
    <property type="entry name" value="Sensory transduction histidine kinase"/>
    <property type="match status" value="1"/>
</dbReference>
<dbReference type="CDD" id="cd16922">
    <property type="entry name" value="HATPase_EvgS-ArcB-TorS-like"/>
    <property type="match status" value="1"/>
</dbReference>
<evidence type="ECO:0000256" key="12">
    <source>
        <dbReference type="PROSITE-ProRule" id="PRU00169"/>
    </source>
</evidence>
<dbReference type="CDD" id="cd00156">
    <property type="entry name" value="REC"/>
    <property type="match status" value="1"/>
</dbReference>
<keyword evidence="5" id="KW-0808">Transferase</keyword>
<protein>
    <recommendedName>
        <fullName evidence="3">histidine kinase</fullName>
        <ecNumber evidence="3">2.7.13.3</ecNumber>
    </recommendedName>
</protein>
<dbReference type="PRINTS" id="PR00344">
    <property type="entry name" value="BCTRLSENSOR"/>
</dbReference>
<dbReference type="Gene3D" id="3.30.565.10">
    <property type="entry name" value="Histidine kinase-like ATPase, C-terminal domain"/>
    <property type="match status" value="1"/>
</dbReference>
<dbReference type="Gene3D" id="1.10.287.130">
    <property type="match status" value="1"/>
</dbReference>
<dbReference type="InterPro" id="IPR003594">
    <property type="entry name" value="HATPase_dom"/>
</dbReference>
<keyword evidence="13" id="KW-0175">Coiled coil</keyword>
<dbReference type="Pfam" id="PF00512">
    <property type="entry name" value="HisKA"/>
    <property type="match status" value="1"/>
</dbReference>
<dbReference type="GO" id="GO:0016020">
    <property type="term" value="C:membrane"/>
    <property type="evidence" value="ECO:0007669"/>
    <property type="project" value="UniProtKB-SubCell"/>
</dbReference>
<keyword evidence="8" id="KW-0067">ATP-binding</keyword>
<evidence type="ECO:0000256" key="13">
    <source>
        <dbReference type="SAM" id="Coils"/>
    </source>
</evidence>
<keyword evidence="9" id="KW-0902">Two-component regulatory system</keyword>
<keyword evidence="4 12" id="KW-0597">Phosphoprotein</keyword>
<dbReference type="PROSITE" id="PS50110">
    <property type="entry name" value="RESPONSE_REGULATORY"/>
    <property type="match status" value="1"/>
</dbReference>
<dbReference type="PANTHER" id="PTHR45339">
    <property type="entry name" value="HYBRID SIGNAL TRANSDUCTION HISTIDINE KINASE J"/>
    <property type="match status" value="1"/>
</dbReference>
<dbReference type="InterPro" id="IPR036890">
    <property type="entry name" value="HATPase_C_sf"/>
</dbReference>
<dbReference type="FunFam" id="3.30.565.10:FF:000010">
    <property type="entry name" value="Sensor histidine kinase RcsC"/>
    <property type="match status" value="1"/>
</dbReference>
<dbReference type="SUPFAM" id="SSF47384">
    <property type="entry name" value="Homodimeric domain of signal transducing histidine kinase"/>
    <property type="match status" value="1"/>
</dbReference>
<comment type="subcellular location">
    <subcellularLocation>
        <location evidence="2">Membrane</location>
    </subcellularLocation>
</comment>
<evidence type="ECO:0000256" key="1">
    <source>
        <dbReference type="ARBA" id="ARBA00000085"/>
    </source>
</evidence>
<evidence type="ECO:0000313" key="17">
    <source>
        <dbReference type="Proteomes" id="UP000249739"/>
    </source>
</evidence>
<evidence type="ECO:0000256" key="5">
    <source>
        <dbReference type="ARBA" id="ARBA00022679"/>
    </source>
</evidence>
<evidence type="ECO:0000256" key="6">
    <source>
        <dbReference type="ARBA" id="ARBA00022741"/>
    </source>
</evidence>